<accession>A0A939G5M4</accession>
<feature type="signal peptide" evidence="2">
    <location>
        <begin position="1"/>
        <end position="21"/>
    </location>
</feature>
<dbReference type="AlphaFoldDB" id="A0A939G5M4"/>
<keyword evidence="2" id="KW-0732">Signal</keyword>
<name>A0A939G5M4_9BACT</name>
<dbReference type="Proteomes" id="UP000664795">
    <property type="component" value="Unassembled WGS sequence"/>
</dbReference>
<feature type="chain" id="PRO_5037344679" description="Glycine zipper family protein" evidence="2">
    <location>
        <begin position="22"/>
        <end position="185"/>
    </location>
</feature>
<keyword evidence="1" id="KW-0472">Membrane</keyword>
<evidence type="ECO:0000313" key="3">
    <source>
        <dbReference type="EMBL" id="MBO0931064.1"/>
    </source>
</evidence>
<protein>
    <recommendedName>
        <fullName evidence="5">Glycine zipper family protein</fullName>
    </recommendedName>
</protein>
<evidence type="ECO:0008006" key="5">
    <source>
        <dbReference type="Google" id="ProtNLM"/>
    </source>
</evidence>
<comment type="caution">
    <text evidence="3">The sequence shown here is derived from an EMBL/GenBank/DDBJ whole genome shotgun (WGS) entry which is preliminary data.</text>
</comment>
<proteinExistence type="predicted"/>
<dbReference type="RefSeq" id="WP_207335024.1">
    <property type="nucleotide sequence ID" value="NZ_JAFMYU010000005.1"/>
</dbReference>
<evidence type="ECO:0000313" key="4">
    <source>
        <dbReference type="Proteomes" id="UP000664795"/>
    </source>
</evidence>
<evidence type="ECO:0000256" key="2">
    <source>
        <dbReference type="SAM" id="SignalP"/>
    </source>
</evidence>
<dbReference type="EMBL" id="JAFMYU010000005">
    <property type="protein sequence ID" value="MBO0931064.1"/>
    <property type="molecule type" value="Genomic_DNA"/>
</dbReference>
<feature type="transmembrane region" description="Helical" evidence="1">
    <location>
        <begin position="128"/>
        <end position="148"/>
    </location>
</feature>
<sequence length="185" mass="20407">MKLNLLFLFLFVAVVQASAQAVELQPGANLRDIKLYQTTVRTMTGEKIDGILYAMTDSTLVLFANNQATIRQFRAGQLPELSVLNMNDVKRISIRRKGHFLRQTAIGVGFGAAFLGIGTLLIDSKAGIGPVAFGVFIGYLFAPAMVLGGMGQGLIPQHTERILGRSTRFHNAYNHLNYYTIVRQF</sequence>
<keyword evidence="1" id="KW-1133">Transmembrane helix</keyword>
<gene>
    <name evidence="3" type="ORF">J2I48_08680</name>
</gene>
<evidence type="ECO:0000256" key="1">
    <source>
        <dbReference type="SAM" id="Phobius"/>
    </source>
</evidence>
<reference evidence="3 4" key="1">
    <citation type="submission" date="2021-03" db="EMBL/GenBank/DDBJ databases">
        <title>Fibrella sp. HMF5036 genome sequencing and assembly.</title>
        <authorList>
            <person name="Kang H."/>
            <person name="Kim H."/>
            <person name="Bae S."/>
            <person name="Joh K."/>
        </authorList>
    </citation>
    <scope>NUCLEOTIDE SEQUENCE [LARGE SCALE GENOMIC DNA]</scope>
    <source>
        <strain evidence="3 4">HMF5036</strain>
    </source>
</reference>
<keyword evidence="4" id="KW-1185">Reference proteome</keyword>
<organism evidence="3 4">
    <name type="scientific">Fibrella aquatilis</name>
    <dbReference type="NCBI Taxonomy" id="2817059"/>
    <lineage>
        <taxon>Bacteria</taxon>
        <taxon>Pseudomonadati</taxon>
        <taxon>Bacteroidota</taxon>
        <taxon>Cytophagia</taxon>
        <taxon>Cytophagales</taxon>
        <taxon>Spirosomataceae</taxon>
        <taxon>Fibrella</taxon>
    </lineage>
</organism>
<feature type="transmembrane region" description="Helical" evidence="1">
    <location>
        <begin position="100"/>
        <end position="122"/>
    </location>
</feature>
<keyword evidence="1" id="KW-0812">Transmembrane</keyword>